<dbReference type="EMBL" id="QZWG01000008">
    <property type="protein sequence ID" value="RZB98961.1"/>
    <property type="molecule type" value="Genomic_DNA"/>
</dbReference>
<evidence type="ECO:0000256" key="1">
    <source>
        <dbReference type="SAM" id="Phobius"/>
    </source>
</evidence>
<dbReference type="Proteomes" id="UP000289340">
    <property type="component" value="Chromosome 8"/>
</dbReference>
<keyword evidence="1" id="KW-1133">Transmembrane helix</keyword>
<keyword evidence="3" id="KW-1185">Reference proteome</keyword>
<dbReference type="InterPro" id="IPR012340">
    <property type="entry name" value="NA-bd_OB-fold"/>
</dbReference>
<comment type="caution">
    <text evidence="2">The sequence shown here is derived from an EMBL/GenBank/DDBJ whole genome shotgun (WGS) entry which is preliminary data.</text>
</comment>
<dbReference type="Gene3D" id="2.40.50.140">
    <property type="entry name" value="Nucleic acid-binding proteins"/>
    <property type="match status" value="2"/>
</dbReference>
<dbReference type="CDD" id="cd04481">
    <property type="entry name" value="RPA1_DBD_B_like"/>
    <property type="match status" value="1"/>
</dbReference>
<reference evidence="2 3" key="1">
    <citation type="submission" date="2018-09" db="EMBL/GenBank/DDBJ databases">
        <title>A high-quality reference genome of wild soybean provides a powerful tool to mine soybean genomes.</title>
        <authorList>
            <person name="Xie M."/>
            <person name="Chung C.Y.L."/>
            <person name="Li M.-W."/>
            <person name="Wong F.-L."/>
            <person name="Chan T.-F."/>
            <person name="Lam H.-M."/>
        </authorList>
    </citation>
    <scope>NUCLEOTIDE SEQUENCE [LARGE SCALE GENOMIC DNA]</scope>
    <source>
        <strain evidence="3">cv. W05</strain>
        <tissue evidence="2">Hypocotyl of etiolated seedlings</tissue>
    </source>
</reference>
<protein>
    <submittedName>
        <fullName evidence="2">Uncharacterized protein</fullName>
    </submittedName>
</protein>
<evidence type="ECO:0000313" key="2">
    <source>
        <dbReference type="EMBL" id="RZB98961.1"/>
    </source>
</evidence>
<organism evidence="2 3">
    <name type="scientific">Glycine soja</name>
    <name type="common">Wild soybean</name>
    <dbReference type="NCBI Taxonomy" id="3848"/>
    <lineage>
        <taxon>Eukaryota</taxon>
        <taxon>Viridiplantae</taxon>
        <taxon>Streptophyta</taxon>
        <taxon>Embryophyta</taxon>
        <taxon>Tracheophyta</taxon>
        <taxon>Spermatophyta</taxon>
        <taxon>Magnoliopsida</taxon>
        <taxon>eudicotyledons</taxon>
        <taxon>Gunneridae</taxon>
        <taxon>Pentapetalae</taxon>
        <taxon>rosids</taxon>
        <taxon>fabids</taxon>
        <taxon>Fabales</taxon>
        <taxon>Fabaceae</taxon>
        <taxon>Papilionoideae</taxon>
        <taxon>50 kb inversion clade</taxon>
        <taxon>NPAAA clade</taxon>
        <taxon>indigoferoid/millettioid clade</taxon>
        <taxon>Phaseoleae</taxon>
        <taxon>Glycine</taxon>
        <taxon>Glycine subgen. Soja</taxon>
    </lineage>
</organism>
<sequence>MVYNNFFSLLNIFGYCQFILSRILFAMLDDGYLYLILMNGEVLSCTLWENYCMQFLAYMNERGNDGPIVIILTHARIKDAQGSYPASVSNSFKASKLLINEPILEIKEFRERYFAYRLYSVPVNLVLPPGDQGSSQLSGAIQLSSKDAFLSKAEAKTISKINGIFEDVVCVTVGTISKIVMDNHSWCYPACVQCHRKTDIQIGPFTCGCGKD</sequence>
<evidence type="ECO:0000313" key="3">
    <source>
        <dbReference type="Proteomes" id="UP000289340"/>
    </source>
</evidence>
<gene>
    <name evidence="2" type="ORF">D0Y65_021718</name>
</gene>
<name>A0A445JKI7_GLYSO</name>
<keyword evidence="1" id="KW-0812">Transmembrane</keyword>
<proteinExistence type="predicted"/>
<dbReference type="AlphaFoldDB" id="A0A445JKI7"/>
<dbReference type="SUPFAM" id="SSF50249">
    <property type="entry name" value="Nucleic acid-binding proteins"/>
    <property type="match status" value="1"/>
</dbReference>
<feature type="transmembrane region" description="Helical" evidence="1">
    <location>
        <begin position="6"/>
        <end position="28"/>
    </location>
</feature>
<accession>A0A445JKI7</accession>
<keyword evidence="1" id="KW-0472">Membrane</keyword>